<keyword evidence="1" id="KW-0812">Transmembrane</keyword>
<dbReference type="EMBL" id="FQWQ01000002">
    <property type="protein sequence ID" value="SHH19277.1"/>
    <property type="molecule type" value="Genomic_DNA"/>
</dbReference>
<gene>
    <name evidence="2" type="ORF">SAMN04488109_3099</name>
</gene>
<dbReference type="STRING" id="947013.SAMN04488109_3099"/>
<keyword evidence="1" id="KW-0472">Membrane</keyword>
<dbReference type="RefSeq" id="WP_073135718.1">
    <property type="nucleotide sequence ID" value="NZ_FQWQ01000002.1"/>
</dbReference>
<accession>A0A1M5QYL1</accession>
<evidence type="ECO:0008006" key="4">
    <source>
        <dbReference type="Google" id="ProtNLM"/>
    </source>
</evidence>
<dbReference type="AlphaFoldDB" id="A0A1M5QYL1"/>
<sequence>MGTTIIRFLNIILVALLAGTSFGIWVGLNPRDYSAATYIDQQQHLVLSLQTLLVSLVIIATLVTITSAFLQRKDKRTFMALLAAAGFLLLCIVITRFGNLPIQKEMLTWNIHAVPEDWTVLRDQWWSFHIQRTVAELVALALVAWTSVQRSNA</sequence>
<name>A0A1M5QYL1_9BACT</name>
<evidence type="ECO:0000256" key="1">
    <source>
        <dbReference type="SAM" id="Phobius"/>
    </source>
</evidence>
<proteinExistence type="predicted"/>
<feature type="transmembrane region" description="Helical" evidence="1">
    <location>
        <begin position="48"/>
        <end position="70"/>
    </location>
</feature>
<keyword evidence="1" id="KW-1133">Transmembrane helix</keyword>
<dbReference type="OrthoDB" id="1453741at2"/>
<feature type="transmembrane region" description="Helical" evidence="1">
    <location>
        <begin position="77"/>
        <end position="97"/>
    </location>
</feature>
<feature type="transmembrane region" description="Helical" evidence="1">
    <location>
        <begin position="7"/>
        <end position="28"/>
    </location>
</feature>
<keyword evidence="3" id="KW-1185">Reference proteome</keyword>
<reference evidence="2 3" key="1">
    <citation type="submission" date="2016-11" db="EMBL/GenBank/DDBJ databases">
        <authorList>
            <person name="Jaros S."/>
            <person name="Januszkiewicz K."/>
            <person name="Wedrychowicz H."/>
        </authorList>
    </citation>
    <scope>NUCLEOTIDE SEQUENCE [LARGE SCALE GENOMIC DNA]</scope>
    <source>
        <strain evidence="2 3">DSM 24574</strain>
    </source>
</reference>
<dbReference type="Proteomes" id="UP000184212">
    <property type="component" value="Unassembled WGS sequence"/>
</dbReference>
<dbReference type="Pfam" id="PF08592">
    <property type="entry name" value="Anthrone_oxy"/>
    <property type="match status" value="1"/>
</dbReference>
<organism evidence="2 3">
    <name type="scientific">Chryseolinea serpens</name>
    <dbReference type="NCBI Taxonomy" id="947013"/>
    <lineage>
        <taxon>Bacteria</taxon>
        <taxon>Pseudomonadati</taxon>
        <taxon>Bacteroidota</taxon>
        <taxon>Cytophagia</taxon>
        <taxon>Cytophagales</taxon>
        <taxon>Fulvivirgaceae</taxon>
        <taxon>Chryseolinea</taxon>
    </lineage>
</organism>
<protein>
    <recommendedName>
        <fullName evidence="4">DUF1772 domain-containing protein</fullName>
    </recommendedName>
</protein>
<evidence type="ECO:0000313" key="2">
    <source>
        <dbReference type="EMBL" id="SHH19277.1"/>
    </source>
</evidence>
<dbReference type="InterPro" id="IPR013901">
    <property type="entry name" value="Anthrone_oxy"/>
</dbReference>
<evidence type="ECO:0000313" key="3">
    <source>
        <dbReference type="Proteomes" id="UP000184212"/>
    </source>
</evidence>